<feature type="region of interest" description="Disordered" evidence="1">
    <location>
        <begin position="107"/>
        <end position="169"/>
    </location>
</feature>
<gene>
    <name evidence="3" type="ORF">HAX54_003740</name>
</gene>
<keyword evidence="4" id="KW-1185">Reference proteome</keyword>
<dbReference type="PROSITE" id="PS51925">
    <property type="entry name" value="SWIB_MDM2"/>
    <property type="match status" value="2"/>
</dbReference>
<dbReference type="CDD" id="cd10567">
    <property type="entry name" value="SWIB-MDM2_like"/>
    <property type="match status" value="2"/>
</dbReference>
<dbReference type="InterPro" id="IPR019835">
    <property type="entry name" value="SWIB_domain"/>
</dbReference>
<dbReference type="SUPFAM" id="SSF47592">
    <property type="entry name" value="SWIB/MDM2 domain"/>
    <property type="match status" value="2"/>
</dbReference>
<evidence type="ECO:0000313" key="4">
    <source>
        <dbReference type="Proteomes" id="UP000823775"/>
    </source>
</evidence>
<name>A0ABS8T719_DATST</name>
<comment type="caution">
    <text evidence="3">The sequence shown here is derived from an EMBL/GenBank/DDBJ whole genome shotgun (WGS) entry which is preliminary data.</text>
</comment>
<organism evidence="3 4">
    <name type="scientific">Datura stramonium</name>
    <name type="common">Jimsonweed</name>
    <name type="synonym">Common thornapple</name>
    <dbReference type="NCBI Taxonomy" id="4076"/>
    <lineage>
        <taxon>Eukaryota</taxon>
        <taxon>Viridiplantae</taxon>
        <taxon>Streptophyta</taxon>
        <taxon>Embryophyta</taxon>
        <taxon>Tracheophyta</taxon>
        <taxon>Spermatophyta</taxon>
        <taxon>Magnoliopsida</taxon>
        <taxon>eudicotyledons</taxon>
        <taxon>Gunneridae</taxon>
        <taxon>Pentapetalae</taxon>
        <taxon>asterids</taxon>
        <taxon>lamiids</taxon>
        <taxon>Solanales</taxon>
        <taxon>Solanaceae</taxon>
        <taxon>Solanoideae</taxon>
        <taxon>Datureae</taxon>
        <taxon>Datura</taxon>
    </lineage>
</organism>
<dbReference type="Pfam" id="PF08766">
    <property type="entry name" value="DEK_C"/>
    <property type="match status" value="1"/>
</dbReference>
<evidence type="ECO:0000259" key="2">
    <source>
        <dbReference type="PROSITE" id="PS51925"/>
    </source>
</evidence>
<dbReference type="InterPro" id="IPR036885">
    <property type="entry name" value="SWIB_MDM2_dom_sf"/>
</dbReference>
<dbReference type="Pfam" id="PF02201">
    <property type="entry name" value="SWIB"/>
    <property type="match status" value="2"/>
</dbReference>
<sequence>MSERGTTLVSDEDIARALESLFREPNPNPNPTFITIVQQLQSKLGYDLAHKVDFIRAQIQHLFNRHQPQPMVYQKHHFAAGLHSHQLNFQNPHYSPDFGSYNPQEYSFRPSPPLPHHLPQSVSKTEPFPTGVAATHAAAAPAVVPTESPKESGQSGKKRRGGPGGLNKLCGVSPELQTIVGQATLPRTEIVKQLWAYIRKHNLQDPNNKRKIICNDELRLVFETDCTDMFKMNKLLAKHIITLEPSKQTARNPKRAKIEEESGSKSEEAVPAVIISEALANFLGTSEREMLQAEVLRQVWDYIKVNQLEDPLNAMFIHCDAKLKELLGCESISALGIPEMLARHHIFKKS</sequence>
<dbReference type="Gene3D" id="1.10.245.10">
    <property type="entry name" value="SWIB/MDM2 domain"/>
    <property type="match status" value="2"/>
</dbReference>
<feature type="domain" description="DM2" evidence="2">
    <location>
        <begin position="268"/>
        <end position="347"/>
    </location>
</feature>
<dbReference type="InterPro" id="IPR014876">
    <property type="entry name" value="DEK_C"/>
</dbReference>
<proteinExistence type="predicted"/>
<dbReference type="PANTHER" id="PTHR13844">
    <property type="entry name" value="SWI/SNF-RELATED MATRIX-ASSOCIATED ACTIN-DEPENDENT REGULATOR OF CHROMATIN SUBFAMILY D"/>
    <property type="match status" value="1"/>
</dbReference>
<feature type="compositionally biased region" description="Low complexity" evidence="1">
    <location>
        <begin position="129"/>
        <end position="146"/>
    </location>
</feature>
<dbReference type="InterPro" id="IPR003121">
    <property type="entry name" value="SWIB_MDM2_domain"/>
</dbReference>
<dbReference type="EMBL" id="JACEIK010001171">
    <property type="protein sequence ID" value="MCD7466735.1"/>
    <property type="molecule type" value="Genomic_DNA"/>
</dbReference>
<dbReference type="SMART" id="SM00151">
    <property type="entry name" value="SWIB"/>
    <property type="match status" value="2"/>
</dbReference>
<evidence type="ECO:0000313" key="3">
    <source>
        <dbReference type="EMBL" id="MCD7466735.1"/>
    </source>
</evidence>
<evidence type="ECO:0000256" key="1">
    <source>
        <dbReference type="SAM" id="MobiDB-lite"/>
    </source>
</evidence>
<reference evidence="3 4" key="1">
    <citation type="journal article" date="2021" name="BMC Genomics">
        <title>Datura genome reveals duplications of psychoactive alkaloid biosynthetic genes and high mutation rate following tissue culture.</title>
        <authorList>
            <person name="Rajewski A."/>
            <person name="Carter-House D."/>
            <person name="Stajich J."/>
            <person name="Litt A."/>
        </authorList>
    </citation>
    <scope>NUCLEOTIDE SEQUENCE [LARGE SCALE GENOMIC DNA]</scope>
    <source>
        <strain evidence="3">AR-01</strain>
    </source>
</reference>
<accession>A0ABS8T719</accession>
<feature type="domain" description="DM2" evidence="2">
    <location>
        <begin position="165"/>
        <end position="242"/>
    </location>
</feature>
<dbReference type="Proteomes" id="UP000823775">
    <property type="component" value="Unassembled WGS sequence"/>
</dbReference>
<protein>
    <recommendedName>
        <fullName evidence="2">DM2 domain-containing protein</fullName>
    </recommendedName>
</protein>